<dbReference type="Pfam" id="PF13679">
    <property type="entry name" value="Methyltransf_32"/>
    <property type="match status" value="1"/>
</dbReference>
<keyword evidence="2" id="KW-0489">Methyltransferase</keyword>
<dbReference type="GO" id="GO:0005737">
    <property type="term" value="C:cytoplasm"/>
    <property type="evidence" value="ECO:0007669"/>
    <property type="project" value="TreeGrafter"/>
</dbReference>
<dbReference type="SUPFAM" id="SSF53335">
    <property type="entry name" value="S-adenosyl-L-methionine-dependent methyltransferases"/>
    <property type="match status" value="1"/>
</dbReference>
<dbReference type="Proteomes" id="UP001056981">
    <property type="component" value="Chromosome"/>
</dbReference>
<dbReference type="CDD" id="cd02440">
    <property type="entry name" value="AdoMet_MTases"/>
    <property type="match status" value="1"/>
</dbReference>
<protein>
    <submittedName>
        <fullName evidence="2">SAM-dependent methyltransferase</fullName>
    </submittedName>
</protein>
<reference evidence="2" key="1">
    <citation type="submission" date="2020-04" db="EMBL/GenBank/DDBJ databases">
        <title>Comparative genomics of oral phylogroup-2 Treponema strains.</title>
        <authorList>
            <person name="Zeng H."/>
            <person name="Chan Y.K."/>
            <person name="Watt R.M."/>
        </authorList>
    </citation>
    <scope>NUCLEOTIDE SEQUENCE</scope>
    <source>
        <strain evidence="2">OMZ 905</strain>
    </source>
</reference>
<evidence type="ECO:0000313" key="3">
    <source>
        <dbReference type="Proteomes" id="UP001056981"/>
    </source>
</evidence>
<gene>
    <name evidence="2" type="ORF">E4N86_11250</name>
</gene>
<dbReference type="PANTHER" id="PTHR13369">
    <property type="match status" value="1"/>
</dbReference>
<dbReference type="GO" id="GO:0032259">
    <property type="term" value="P:methylation"/>
    <property type="evidence" value="ECO:0007669"/>
    <property type="project" value="UniProtKB-KW"/>
</dbReference>
<dbReference type="Gene3D" id="3.40.50.150">
    <property type="entry name" value="Vaccinia Virus protein VP39"/>
    <property type="match status" value="1"/>
</dbReference>
<evidence type="ECO:0000313" key="2">
    <source>
        <dbReference type="EMBL" id="UTD01221.1"/>
    </source>
</evidence>
<dbReference type="AlphaFoldDB" id="A0A9Q9BGE8"/>
<proteinExistence type="predicted"/>
<sequence length="409" mass="47409">MNTVSTEKAAELCIEHNIISGFFSKPVKKDTSIQKIKLRKIILKNQEQYQLEIFEAAKVFHKNLLPQNLQKELESLFFEFKIAEFNSSNNQLIFLQNNKGVIHFKTKPIKKEKLLRKENVSINESFEHNKQKEYILSASEMPLFLKKLNFFTDDGKIIQSKYHKFRQINKYLEFIKSVLPELKDILKEKKELQIADFGCGKAYLSFALYYYLTEIEKLRVRICGLDLKEDVIDFCNKLSRECHFDNLIFEVGDIGRFSFNTPPDMVISLHACDTATDLAIAKAVKSDVKIIFAVPCCQHELNTQIRKNKDKAIKPLSPMLDYGIITEKLASLLTDTIRGKLLESEGYRVSVEEFIETEHTPKNILIKAVKLDGKVKSKTVLIEKAKEEFKEIKQAFFIEPCLEKFLSEK</sequence>
<accession>A0A9Q9BGE8</accession>
<dbReference type="InterPro" id="IPR029063">
    <property type="entry name" value="SAM-dependent_MTases_sf"/>
</dbReference>
<evidence type="ECO:0000259" key="1">
    <source>
        <dbReference type="Pfam" id="PF13679"/>
    </source>
</evidence>
<name>A0A9Q9BGE8_TREDN</name>
<dbReference type="GO" id="GO:0008168">
    <property type="term" value="F:methyltransferase activity"/>
    <property type="evidence" value="ECO:0007669"/>
    <property type="project" value="UniProtKB-KW"/>
</dbReference>
<organism evidence="2 3">
    <name type="scientific">Treponema denticola</name>
    <dbReference type="NCBI Taxonomy" id="158"/>
    <lineage>
        <taxon>Bacteria</taxon>
        <taxon>Pseudomonadati</taxon>
        <taxon>Spirochaetota</taxon>
        <taxon>Spirochaetia</taxon>
        <taxon>Spirochaetales</taxon>
        <taxon>Treponemataceae</taxon>
        <taxon>Treponema</taxon>
    </lineage>
</organism>
<feature type="domain" description="Methyltransferase" evidence="1">
    <location>
        <begin position="163"/>
        <end position="304"/>
    </location>
</feature>
<dbReference type="RefSeq" id="WP_253717206.1">
    <property type="nucleotide sequence ID" value="NZ_CP051522.1"/>
</dbReference>
<dbReference type="EMBL" id="CP051635">
    <property type="protein sequence ID" value="UTD01221.1"/>
    <property type="molecule type" value="Genomic_DNA"/>
</dbReference>
<keyword evidence="2" id="KW-0808">Transferase</keyword>
<dbReference type="PANTHER" id="PTHR13369:SF3">
    <property type="entry name" value="METHYLTRANSFERASE DOMAIN-CONTAINING PROTEIN"/>
    <property type="match status" value="1"/>
</dbReference>
<dbReference type="InterPro" id="IPR025714">
    <property type="entry name" value="Methyltranfer_dom"/>
</dbReference>